<gene>
    <name evidence="2" type="ORF">GTO89_15310</name>
</gene>
<dbReference type="RefSeq" id="WP_161262963.1">
    <property type="nucleotide sequence ID" value="NZ_JAFBDC010000015.1"/>
</dbReference>
<accession>A0A845LIK3</accession>
<organism evidence="2 3">
    <name type="scientific">Heliomicrobium gestii</name>
    <name type="common">Heliobacterium gestii</name>
    <dbReference type="NCBI Taxonomy" id="2699"/>
    <lineage>
        <taxon>Bacteria</taxon>
        <taxon>Bacillati</taxon>
        <taxon>Bacillota</taxon>
        <taxon>Clostridia</taxon>
        <taxon>Eubacteriales</taxon>
        <taxon>Heliobacteriaceae</taxon>
        <taxon>Heliomicrobium</taxon>
    </lineage>
</organism>
<dbReference type="Pfam" id="PF01966">
    <property type="entry name" value="HD"/>
    <property type="match status" value="1"/>
</dbReference>
<reference evidence="2 3" key="1">
    <citation type="submission" date="2020-01" db="EMBL/GenBank/DDBJ databases">
        <title>Whole genome sequence of Heliobacterium gestii DSM 11169.</title>
        <authorList>
            <person name="Kyndt J.A."/>
            <person name="Meyer T.E."/>
        </authorList>
    </citation>
    <scope>NUCLEOTIDE SEQUENCE [LARGE SCALE GENOMIC DNA]</scope>
    <source>
        <strain evidence="2 3">DSM 11169</strain>
    </source>
</reference>
<dbReference type="CDD" id="cd00077">
    <property type="entry name" value="HDc"/>
    <property type="match status" value="1"/>
</dbReference>
<dbReference type="OrthoDB" id="247014at2"/>
<comment type="caution">
    <text evidence="2">The sequence shown here is derived from an EMBL/GenBank/DDBJ whole genome shotgun (WGS) entry which is preliminary data.</text>
</comment>
<dbReference type="Gene3D" id="1.10.3210.10">
    <property type="entry name" value="Hypothetical protein af1432"/>
    <property type="match status" value="1"/>
</dbReference>
<dbReference type="EMBL" id="WXEX01000015">
    <property type="protein sequence ID" value="MZP44399.1"/>
    <property type="molecule type" value="Genomic_DNA"/>
</dbReference>
<evidence type="ECO:0000313" key="2">
    <source>
        <dbReference type="EMBL" id="MZP44399.1"/>
    </source>
</evidence>
<dbReference type="InterPro" id="IPR003607">
    <property type="entry name" value="HD/PDEase_dom"/>
</dbReference>
<protein>
    <submittedName>
        <fullName evidence="2">HD domain-containing protein</fullName>
    </submittedName>
</protein>
<name>A0A845LIK3_HELGE</name>
<dbReference type="InterPro" id="IPR006674">
    <property type="entry name" value="HD_domain"/>
</dbReference>
<feature type="domain" description="HD/PDEase" evidence="1">
    <location>
        <begin position="30"/>
        <end position="145"/>
    </location>
</feature>
<keyword evidence="3" id="KW-1185">Reference proteome</keyword>
<dbReference type="SUPFAM" id="SSF109604">
    <property type="entry name" value="HD-domain/PDEase-like"/>
    <property type="match status" value="1"/>
</dbReference>
<sequence>MTVDIRAIRENPEVRAYIEKGDERLSVLGYTEHGLRHSAQVSAQAEAILSHLNYPERVAELAAIAGYMHDIGNAVSRDGHAQIGALLARSILRDMKMDFPEIAEVMAAIGNHDETVGQVVNAAGAALVLADKSDVHFRRVRNKERVSFDIHDRVNYAVRESKLVLEGQDITLTLKTDPEISPLLDYFEIFLPRMVMCRRAAAFLNCRFHLIINDAKML</sequence>
<dbReference type="AlphaFoldDB" id="A0A845LIK3"/>
<proteinExistence type="predicted"/>
<dbReference type="Proteomes" id="UP000471031">
    <property type="component" value="Unassembled WGS sequence"/>
</dbReference>
<evidence type="ECO:0000313" key="3">
    <source>
        <dbReference type="Proteomes" id="UP000471031"/>
    </source>
</evidence>
<dbReference type="SMART" id="SM00471">
    <property type="entry name" value="HDc"/>
    <property type="match status" value="1"/>
</dbReference>
<evidence type="ECO:0000259" key="1">
    <source>
        <dbReference type="SMART" id="SM00471"/>
    </source>
</evidence>